<reference evidence="1 2" key="1">
    <citation type="submission" date="2024-06" db="EMBL/GenBank/DDBJ databases">
        <title>The Natural Products Discovery Center: Release of the First 8490 Sequenced Strains for Exploring Actinobacteria Biosynthetic Diversity.</title>
        <authorList>
            <person name="Kalkreuter E."/>
            <person name="Kautsar S.A."/>
            <person name="Yang D."/>
            <person name="Bader C.D."/>
            <person name="Teijaro C.N."/>
            <person name="Fluegel L."/>
            <person name="Davis C.M."/>
            <person name="Simpson J.R."/>
            <person name="Lauterbach L."/>
            <person name="Steele A.D."/>
            <person name="Gui C."/>
            <person name="Meng S."/>
            <person name="Li G."/>
            <person name="Viehrig K."/>
            <person name="Ye F."/>
            <person name="Su P."/>
            <person name="Kiefer A.F."/>
            <person name="Nichols A."/>
            <person name="Cepeda A.J."/>
            <person name="Yan W."/>
            <person name="Fan B."/>
            <person name="Jiang Y."/>
            <person name="Adhikari A."/>
            <person name="Zheng C.-J."/>
            <person name="Schuster L."/>
            <person name="Cowan T.M."/>
            <person name="Smanski M.J."/>
            <person name="Chevrette M.G."/>
            <person name="De Carvalho L.P.S."/>
            <person name="Shen B."/>
        </authorList>
    </citation>
    <scope>NUCLEOTIDE SEQUENCE [LARGE SCALE GENOMIC DNA]</scope>
    <source>
        <strain evidence="1 2">NPDC033039</strain>
    </source>
</reference>
<sequence>MTAPPDTPRDIGLRIEGGVAEPEELAAITVLLYARLAVAVTADGTDWVVPPDDSEFHRHPPRSACWSGCWCCG</sequence>
<organism evidence="1 2">
    <name type="scientific">Streptomyces catenulae</name>
    <dbReference type="NCBI Taxonomy" id="66875"/>
    <lineage>
        <taxon>Bacteria</taxon>
        <taxon>Bacillati</taxon>
        <taxon>Actinomycetota</taxon>
        <taxon>Actinomycetes</taxon>
        <taxon>Kitasatosporales</taxon>
        <taxon>Streptomycetaceae</taxon>
        <taxon>Streptomyces</taxon>
    </lineage>
</organism>
<protein>
    <submittedName>
        <fullName evidence="1">Acyl-CoA carboxylase subunit epsilon</fullName>
    </submittedName>
</protein>
<name>A0ABV2Z717_9ACTN</name>
<proteinExistence type="predicted"/>
<evidence type="ECO:0000313" key="1">
    <source>
        <dbReference type="EMBL" id="MEU3713795.1"/>
    </source>
</evidence>
<evidence type="ECO:0000313" key="2">
    <source>
        <dbReference type="Proteomes" id="UP001550853"/>
    </source>
</evidence>
<keyword evidence="2" id="KW-1185">Reference proteome</keyword>
<dbReference type="RefSeq" id="WP_030280992.1">
    <property type="nucleotide sequence ID" value="NZ_JBEZVI010000030.1"/>
</dbReference>
<gene>
    <name evidence="1" type="ORF">AB0E61_27320</name>
</gene>
<dbReference type="Proteomes" id="UP001550853">
    <property type="component" value="Unassembled WGS sequence"/>
</dbReference>
<accession>A0ABV2Z717</accession>
<dbReference type="EMBL" id="JBEZVI010000030">
    <property type="protein sequence ID" value="MEU3713795.1"/>
    <property type="molecule type" value="Genomic_DNA"/>
</dbReference>
<comment type="caution">
    <text evidence="1">The sequence shown here is derived from an EMBL/GenBank/DDBJ whole genome shotgun (WGS) entry which is preliminary data.</text>
</comment>